<keyword evidence="1" id="KW-0677">Repeat</keyword>
<gene>
    <name evidence="6" type="ORF">TorRG33x02_339970</name>
</gene>
<evidence type="ECO:0000256" key="4">
    <source>
        <dbReference type="SAM" id="MobiDB-lite"/>
    </source>
</evidence>
<dbReference type="AlphaFoldDB" id="A0A2P5AVP3"/>
<organism evidence="6 7">
    <name type="scientific">Trema orientale</name>
    <name type="common">Charcoal tree</name>
    <name type="synonym">Celtis orientalis</name>
    <dbReference type="NCBI Taxonomy" id="63057"/>
    <lineage>
        <taxon>Eukaryota</taxon>
        <taxon>Viridiplantae</taxon>
        <taxon>Streptophyta</taxon>
        <taxon>Embryophyta</taxon>
        <taxon>Tracheophyta</taxon>
        <taxon>Spermatophyta</taxon>
        <taxon>Magnoliopsida</taxon>
        <taxon>eudicotyledons</taxon>
        <taxon>Gunneridae</taxon>
        <taxon>Pentapetalae</taxon>
        <taxon>rosids</taxon>
        <taxon>fabids</taxon>
        <taxon>Rosales</taxon>
        <taxon>Cannabaceae</taxon>
        <taxon>Trema</taxon>
    </lineage>
</organism>
<dbReference type="GO" id="GO:0006952">
    <property type="term" value="P:defense response"/>
    <property type="evidence" value="ECO:0007669"/>
    <property type="project" value="UniProtKB-KW"/>
</dbReference>
<protein>
    <recommendedName>
        <fullName evidence="5">Disease resistance N-terminal domain-containing protein</fullName>
    </recommendedName>
</protein>
<feature type="region of interest" description="Disordered" evidence="4">
    <location>
        <begin position="179"/>
        <end position="201"/>
    </location>
</feature>
<dbReference type="Pfam" id="PF18052">
    <property type="entry name" value="Rx_N"/>
    <property type="match status" value="1"/>
</dbReference>
<evidence type="ECO:0000256" key="2">
    <source>
        <dbReference type="ARBA" id="ARBA00022741"/>
    </source>
</evidence>
<evidence type="ECO:0000313" key="7">
    <source>
        <dbReference type="Proteomes" id="UP000237000"/>
    </source>
</evidence>
<feature type="region of interest" description="Disordered" evidence="4">
    <location>
        <begin position="128"/>
        <end position="153"/>
    </location>
</feature>
<keyword evidence="7" id="KW-1185">Reference proteome</keyword>
<evidence type="ECO:0000256" key="3">
    <source>
        <dbReference type="ARBA" id="ARBA00022821"/>
    </source>
</evidence>
<dbReference type="Proteomes" id="UP000237000">
    <property type="component" value="Unassembled WGS sequence"/>
</dbReference>
<accession>A0A2P5AVP3</accession>
<dbReference type="Gene3D" id="1.20.5.4130">
    <property type="match status" value="1"/>
</dbReference>
<keyword evidence="3" id="KW-0611">Plant defense</keyword>
<name>A0A2P5AVP3_TREOI</name>
<feature type="domain" description="Disease resistance N-terminal" evidence="5">
    <location>
        <begin position="3"/>
        <end position="93"/>
    </location>
</feature>
<dbReference type="InParanoid" id="A0A2P5AVP3"/>
<evidence type="ECO:0000313" key="6">
    <source>
        <dbReference type="EMBL" id="PON40622.1"/>
    </source>
</evidence>
<dbReference type="EMBL" id="JXTC01000682">
    <property type="protein sequence ID" value="PON40622.1"/>
    <property type="molecule type" value="Genomic_DNA"/>
</dbReference>
<keyword evidence="2" id="KW-0547">Nucleotide-binding</keyword>
<reference evidence="7" key="1">
    <citation type="submission" date="2016-06" db="EMBL/GenBank/DDBJ databases">
        <title>Parallel loss of symbiosis genes in relatives of nitrogen-fixing non-legume Parasponia.</title>
        <authorList>
            <person name="Van Velzen R."/>
            <person name="Holmer R."/>
            <person name="Bu F."/>
            <person name="Rutten L."/>
            <person name="Van Zeijl A."/>
            <person name="Liu W."/>
            <person name="Santuari L."/>
            <person name="Cao Q."/>
            <person name="Sharma T."/>
            <person name="Shen D."/>
            <person name="Roswanjaya Y."/>
            <person name="Wardhani T."/>
            <person name="Kalhor M.S."/>
            <person name="Jansen J."/>
            <person name="Van den Hoogen J."/>
            <person name="Gungor B."/>
            <person name="Hartog M."/>
            <person name="Hontelez J."/>
            <person name="Verver J."/>
            <person name="Yang W.-C."/>
            <person name="Schijlen E."/>
            <person name="Repin R."/>
            <person name="Schilthuizen M."/>
            <person name="Schranz E."/>
            <person name="Heidstra R."/>
            <person name="Miyata K."/>
            <person name="Fedorova E."/>
            <person name="Kohlen W."/>
            <person name="Bisseling T."/>
            <person name="Smit S."/>
            <person name="Geurts R."/>
        </authorList>
    </citation>
    <scope>NUCLEOTIDE SEQUENCE [LARGE SCALE GENOMIC DNA]</scope>
    <source>
        <strain evidence="7">cv. RG33-2</strain>
    </source>
</reference>
<evidence type="ECO:0000259" key="5">
    <source>
        <dbReference type="Pfam" id="PF18052"/>
    </source>
</evidence>
<sequence>MDLSSLIAKLLENLASEEVVDFNRGMEGMGEQLENVENILSSIRTVLDDAEKKQLDDDLVKEWCMQVQDAVCDLDDVIDEINTNALKRKLVGKSGFSYDKKPLESQIQNILAKLEYIGERKDMLRLKEVVDKKRPQGSDPAPSRKNSEPDEFSKISYRTTTSEKISLLSNQKQLLLAKGSSVQPPPVIRSKSQKSLSPSSFSSFSSFSNIHEQYDWPLRDEGIGAIDLTTRNEQLPKSNGEENLDESVKLQDSLDLSENRQGDIPRYISVLSSFRNLTQVLPFSEPNKLELLTVQSTGEDKQMPLEPTDELIIDGKLFGISFPCKRIPNWSTYGSSKSSISVTLSPHDNYSSMEGMALFVVFEIKADENFDKGSELNAISCYFQVDECLLENPIVFENFKNFGVGSFGICCYIPQQWFAGKLTKASTTIEASISKERQDVELKMCGIHPIYGLDIEEFSKNLAQTANEHRVVVWDLNRHCNELLDCRTKLESFGDMISIEYDRCEELTTSTEPPQEAEQNESDSTTERRRDIQSLLSRLFQDESNELKERMEHWNLPAERDKNLGDVAICYLPPNLYNDESWVGLELYVLFKRRPTVACNNTPDSDQTTSLLLVDLYAHGDTTLPILTYPLLIDDAFFGSHSVFFHIPRECFPEQLNQCKGISTLFRPSTPDLEVEVCGTRLLYKQDSESLIQVILDSAQGREEAFDLLSEQVQMYLKAETSQRDEVEQEGPHFGFFSSFEREQIEWLQKHLTSTEQASEEVRTLLHKYIFCVAHNQDYKDFDPILLHSRHWFLDNQCQIQETIGKGSSRGLVSSFNHLHIMAETLVALGSNLVYWKEDLQLLLKELFKKSVLVSLSFKGHIISVLKNFDVCSTYNFCFPRKEILDWFELRNSTSTLRIELNDKSWSGLAICAAFFIHPYNKHQIISSDMPLKILCHLTTSGKYCLNPVPVFSITKEKLKWLDHGLVWLTYIPHKLLIELNGESSVVVRIYSEAPYLKVKTCGVRLLYDQDVDQFKETIIQCWASFFDNLDSMSQFVAYEDDEKLSGSSNEVTK</sequence>
<dbReference type="InterPro" id="IPR041118">
    <property type="entry name" value="Rx_N"/>
</dbReference>
<dbReference type="GO" id="GO:0000166">
    <property type="term" value="F:nucleotide binding"/>
    <property type="evidence" value="ECO:0007669"/>
    <property type="project" value="UniProtKB-KW"/>
</dbReference>
<comment type="caution">
    <text evidence="6">The sequence shown here is derived from an EMBL/GenBank/DDBJ whole genome shotgun (WGS) entry which is preliminary data.</text>
</comment>
<feature type="region of interest" description="Disordered" evidence="4">
    <location>
        <begin position="507"/>
        <end position="528"/>
    </location>
</feature>
<evidence type="ECO:0000256" key="1">
    <source>
        <dbReference type="ARBA" id="ARBA00022737"/>
    </source>
</evidence>
<proteinExistence type="predicted"/>
<dbReference type="OrthoDB" id="1630823at2759"/>